<dbReference type="GeneID" id="70235761"/>
<gene>
    <name evidence="1" type="ORF">OGAPHI_003796</name>
</gene>
<accession>A0A9P8P509</accession>
<evidence type="ECO:0000313" key="1">
    <source>
        <dbReference type="EMBL" id="KAH3665608.1"/>
    </source>
</evidence>
<keyword evidence="2" id="KW-1185">Reference proteome</keyword>
<evidence type="ECO:0000313" key="2">
    <source>
        <dbReference type="Proteomes" id="UP000769157"/>
    </source>
</evidence>
<reference evidence="1" key="1">
    <citation type="journal article" date="2021" name="Open Biol.">
        <title>Shared evolutionary footprints suggest mitochondrial oxidative damage underlies multiple complex I losses in fungi.</title>
        <authorList>
            <person name="Schikora-Tamarit M.A."/>
            <person name="Marcet-Houben M."/>
            <person name="Nosek J."/>
            <person name="Gabaldon T."/>
        </authorList>
    </citation>
    <scope>NUCLEOTIDE SEQUENCE</scope>
    <source>
        <strain evidence="1">CBS6075</strain>
    </source>
</reference>
<reference evidence="1" key="2">
    <citation type="submission" date="2021-01" db="EMBL/GenBank/DDBJ databases">
        <authorList>
            <person name="Schikora-Tamarit M.A."/>
        </authorList>
    </citation>
    <scope>NUCLEOTIDE SEQUENCE</scope>
    <source>
        <strain evidence="1">CBS6075</strain>
    </source>
</reference>
<dbReference type="RefSeq" id="XP_046060812.1">
    <property type="nucleotide sequence ID" value="XM_046204804.1"/>
</dbReference>
<dbReference type="AlphaFoldDB" id="A0A9P8P509"/>
<protein>
    <submittedName>
        <fullName evidence="1">Uncharacterized protein</fullName>
    </submittedName>
</protein>
<organism evidence="1 2">
    <name type="scientific">Ogataea philodendri</name>
    <dbReference type="NCBI Taxonomy" id="1378263"/>
    <lineage>
        <taxon>Eukaryota</taxon>
        <taxon>Fungi</taxon>
        <taxon>Dikarya</taxon>
        <taxon>Ascomycota</taxon>
        <taxon>Saccharomycotina</taxon>
        <taxon>Pichiomycetes</taxon>
        <taxon>Pichiales</taxon>
        <taxon>Pichiaceae</taxon>
        <taxon>Ogataea</taxon>
    </lineage>
</organism>
<dbReference type="Proteomes" id="UP000769157">
    <property type="component" value="Unassembled WGS sequence"/>
</dbReference>
<dbReference type="EMBL" id="JAEUBE010000295">
    <property type="protein sequence ID" value="KAH3665608.1"/>
    <property type="molecule type" value="Genomic_DNA"/>
</dbReference>
<comment type="caution">
    <text evidence="1">The sequence shown here is derived from an EMBL/GenBank/DDBJ whole genome shotgun (WGS) entry which is preliminary data.</text>
</comment>
<name>A0A9P8P509_9ASCO</name>
<proteinExistence type="predicted"/>
<sequence>MRSPNQLWLSRYVRPAESSVVSTTAPTNGKFLVTDSLYGGPAVSNTPTITYWKLPNRNSTVLSVHWTSSSFPGTGGMYQLSSASFIDRQMENWKPSRMQMLPSNGIRILGDIRLAVGRLAHSRAYGLLHAMNTASGMIRNRSMYRNWKSPRLVPSMYSMVTVMNWIAEYSDMNWKHEKLVTSDARPSLITSRTHEISKMRDVNGAATDASASLSEIPTSAALSAPQSFAPSPQKPTV</sequence>